<reference evidence="2" key="1">
    <citation type="journal article" date="2019" name="Int. J. Syst. Evol. Microbiol.">
        <title>The Global Catalogue of Microorganisms (GCM) 10K type strain sequencing project: providing services to taxonomists for standard genome sequencing and annotation.</title>
        <authorList>
            <consortium name="The Broad Institute Genomics Platform"/>
            <consortium name="The Broad Institute Genome Sequencing Center for Infectious Disease"/>
            <person name="Wu L."/>
            <person name="Ma J."/>
        </authorList>
    </citation>
    <scope>NUCLEOTIDE SEQUENCE [LARGE SCALE GENOMIC DNA]</scope>
    <source>
        <strain evidence="2">JCM 16343</strain>
    </source>
</reference>
<organism evidence="1 2">
    <name type="scientific">Psychrobacter aestuarii</name>
    <dbReference type="NCBI Taxonomy" id="556327"/>
    <lineage>
        <taxon>Bacteria</taxon>
        <taxon>Pseudomonadati</taxon>
        <taxon>Pseudomonadota</taxon>
        <taxon>Gammaproteobacteria</taxon>
        <taxon>Moraxellales</taxon>
        <taxon>Moraxellaceae</taxon>
        <taxon>Psychrobacter</taxon>
    </lineage>
</organism>
<dbReference type="InterPro" id="IPR021390">
    <property type="entry name" value="DUF3025"/>
</dbReference>
<comment type="caution">
    <text evidence="1">The sequence shown here is derived from an EMBL/GenBank/DDBJ whole genome shotgun (WGS) entry which is preliminary data.</text>
</comment>
<accession>A0ABP3F9J2</accession>
<sequence>MNDVAKPAVAPLDPIFTQIDWSAPWLQHLCARDILANGVQTYAATEVADAPLAIIASILNQARTLSETALMTQPTAGESAHEIEFVAQDALPEGMAYETFIAKTGNIPTRDNLHDLFNGSIWLSFPKTKALLNHHHMRHMAASVDIAEKGRGRVRDTITVFDENGAILVTCRPEIGQALKDFNWQACLVAPRALWDDISAPRHDASAAVYVFGHALLEQLITPRKPLCAHSVIINVTPDFFALSLAARMQVLDDKLAAYMDKLLSDAAVKPRDLSPLPILGVPHYTADNRDPAFYDDSFVFRSGRRKKQ</sequence>
<gene>
    <name evidence="1" type="ORF">GCM10009129_00410</name>
</gene>
<proteinExistence type="predicted"/>
<evidence type="ECO:0000313" key="1">
    <source>
        <dbReference type="EMBL" id="GAA0307284.1"/>
    </source>
</evidence>
<name>A0ABP3F9J2_9GAMM</name>
<dbReference type="Proteomes" id="UP001501787">
    <property type="component" value="Unassembled WGS sequence"/>
</dbReference>
<evidence type="ECO:0008006" key="3">
    <source>
        <dbReference type="Google" id="ProtNLM"/>
    </source>
</evidence>
<protein>
    <recommendedName>
        <fullName evidence="3">DUF3025 domain-containing protein</fullName>
    </recommendedName>
</protein>
<dbReference type="EMBL" id="BAAAFR010000001">
    <property type="protein sequence ID" value="GAA0307284.1"/>
    <property type="molecule type" value="Genomic_DNA"/>
</dbReference>
<keyword evidence="2" id="KW-1185">Reference proteome</keyword>
<evidence type="ECO:0000313" key="2">
    <source>
        <dbReference type="Proteomes" id="UP001501787"/>
    </source>
</evidence>
<dbReference type="RefSeq" id="WP_201504390.1">
    <property type="nucleotide sequence ID" value="NZ_BAAAFR010000001.1"/>
</dbReference>
<dbReference type="Pfam" id="PF11227">
    <property type="entry name" value="DUF3025"/>
    <property type="match status" value="1"/>
</dbReference>